<name>A0A1Y2K4T8_9PROT</name>
<accession>A0A1Y2K4T8</accession>
<evidence type="ECO:0000256" key="1">
    <source>
        <dbReference type="ARBA" id="ARBA00022485"/>
    </source>
</evidence>
<dbReference type="GO" id="GO:0051539">
    <property type="term" value="F:4 iron, 4 sulfur cluster binding"/>
    <property type="evidence" value="ECO:0007669"/>
    <property type="project" value="UniProtKB-KW"/>
</dbReference>
<dbReference type="Pfam" id="PF13484">
    <property type="entry name" value="Fer4_16"/>
    <property type="match status" value="1"/>
</dbReference>
<gene>
    <name evidence="10" type="ORF">MAIT1_04113</name>
</gene>
<dbReference type="STRING" id="1434232.MAIT1_04113"/>
<dbReference type="PROSITE" id="PS51379">
    <property type="entry name" value="4FE4S_FER_2"/>
    <property type="match status" value="1"/>
</dbReference>
<dbReference type="InterPro" id="IPR017900">
    <property type="entry name" value="4Fe4S_Fe_S_CS"/>
</dbReference>
<dbReference type="Gene3D" id="3.30.70.20">
    <property type="match status" value="1"/>
</dbReference>
<dbReference type="Gene3D" id="1.25.10.10">
    <property type="entry name" value="Leucine-rich Repeat Variant"/>
    <property type="match status" value="1"/>
</dbReference>
<dbReference type="GO" id="GO:0046872">
    <property type="term" value="F:metal ion binding"/>
    <property type="evidence" value="ECO:0007669"/>
    <property type="project" value="UniProtKB-KW"/>
</dbReference>
<dbReference type="GO" id="GO:0008616">
    <property type="term" value="P:tRNA queuosine(34) biosynthetic process"/>
    <property type="evidence" value="ECO:0007669"/>
    <property type="project" value="UniProtKB-KW"/>
</dbReference>
<keyword evidence="3" id="KW-0819">tRNA processing</keyword>
<evidence type="ECO:0000256" key="4">
    <source>
        <dbReference type="ARBA" id="ARBA00022723"/>
    </source>
</evidence>
<dbReference type="InterPro" id="IPR004453">
    <property type="entry name" value="QueG"/>
</dbReference>
<dbReference type="PANTHER" id="PTHR30002">
    <property type="entry name" value="EPOXYQUEUOSINE REDUCTASE"/>
    <property type="match status" value="1"/>
</dbReference>
<dbReference type="NCBIfam" id="TIGR00276">
    <property type="entry name" value="tRNA epoxyqueuosine(34) reductase QueG"/>
    <property type="match status" value="1"/>
</dbReference>
<dbReference type="SUPFAM" id="SSF46548">
    <property type="entry name" value="alpha-helical ferredoxin"/>
    <property type="match status" value="1"/>
</dbReference>
<protein>
    <submittedName>
        <fullName evidence="10">Putative iron-sulfur cluster binding protein</fullName>
    </submittedName>
</protein>
<evidence type="ECO:0000259" key="9">
    <source>
        <dbReference type="PROSITE" id="PS51379"/>
    </source>
</evidence>
<dbReference type="EMBL" id="LVJN01000019">
    <property type="protein sequence ID" value="OSM04246.1"/>
    <property type="molecule type" value="Genomic_DNA"/>
</dbReference>
<evidence type="ECO:0000256" key="5">
    <source>
        <dbReference type="ARBA" id="ARBA00022785"/>
    </source>
</evidence>
<dbReference type="AlphaFoldDB" id="A0A1Y2K4T8"/>
<dbReference type="InterPro" id="IPR013542">
    <property type="entry name" value="QueG_DUF1730"/>
</dbReference>
<sequence>MAWMANHAERRADPRLLMDNLGVVMVLGVNYKPDGDLMEELSHGENAYISAYARNNDYHDILKKRTKALARWLAERLGQPMDGRVFVDTAPVLERPLAAQSGIGWQGKNTMLASRKFGCWLFLAEYFIALPLPPDQVEEDHCGECDRCQRACPTGALDDPYRMDARQCLAYWSIESSGVIPQKFRRLMGNRIYGCDDCIVVCPFNRFADMTRESDFVARDALKDREMISLMFARDADFREALRKTPIKRLGFSKFIRNLAIGLGNWGRESGERSAFDLLLALLDHESPMARAHAAWGVGECVAYAEEGMAALRQKLAQEPDAQAREEMRSALYLLAARNGARALMQSEPLVEVELGLDGAAPDGAAP</sequence>
<dbReference type="InterPro" id="IPR011989">
    <property type="entry name" value="ARM-like"/>
</dbReference>
<evidence type="ECO:0000256" key="7">
    <source>
        <dbReference type="ARBA" id="ARBA00023004"/>
    </source>
</evidence>
<evidence type="ECO:0000256" key="3">
    <source>
        <dbReference type="ARBA" id="ARBA00022694"/>
    </source>
</evidence>
<dbReference type="Pfam" id="PF08331">
    <property type="entry name" value="QueG_DUF1730"/>
    <property type="match status" value="1"/>
</dbReference>
<keyword evidence="8" id="KW-0411">Iron-sulfur</keyword>
<dbReference type="SUPFAM" id="SSF48371">
    <property type="entry name" value="ARM repeat"/>
    <property type="match status" value="1"/>
</dbReference>
<keyword evidence="2" id="KW-0963">Cytoplasm</keyword>
<keyword evidence="6" id="KW-0560">Oxidoreductase</keyword>
<organism evidence="10 11">
    <name type="scientific">Magnetofaba australis IT-1</name>
    <dbReference type="NCBI Taxonomy" id="1434232"/>
    <lineage>
        <taxon>Bacteria</taxon>
        <taxon>Pseudomonadati</taxon>
        <taxon>Pseudomonadota</taxon>
        <taxon>Magnetococcia</taxon>
        <taxon>Magnetococcales</taxon>
        <taxon>Magnetococcaceae</taxon>
        <taxon>Magnetofaba</taxon>
    </lineage>
</organism>
<proteinExistence type="predicted"/>
<evidence type="ECO:0000313" key="11">
    <source>
        <dbReference type="Proteomes" id="UP000194003"/>
    </source>
</evidence>
<evidence type="ECO:0000256" key="2">
    <source>
        <dbReference type="ARBA" id="ARBA00022490"/>
    </source>
</evidence>
<dbReference type="PROSITE" id="PS00198">
    <property type="entry name" value="4FE4S_FER_1"/>
    <property type="match status" value="1"/>
</dbReference>
<keyword evidence="11" id="KW-1185">Reference proteome</keyword>
<dbReference type="InterPro" id="IPR017896">
    <property type="entry name" value="4Fe4S_Fe-S-bd"/>
</dbReference>
<reference evidence="10 11" key="1">
    <citation type="journal article" date="2016" name="BMC Genomics">
        <title>Combined genomic and structural analyses of a cultured magnetotactic bacterium reveals its niche adaptation to a dynamic environment.</title>
        <authorList>
            <person name="Araujo A.C."/>
            <person name="Morillo V."/>
            <person name="Cypriano J."/>
            <person name="Teixeira L.C."/>
            <person name="Leao P."/>
            <person name="Lyra S."/>
            <person name="Almeida L.G."/>
            <person name="Bazylinski D.A."/>
            <person name="Vasconcellos A.T."/>
            <person name="Abreu F."/>
            <person name="Lins U."/>
        </authorList>
    </citation>
    <scope>NUCLEOTIDE SEQUENCE [LARGE SCALE GENOMIC DNA]</scope>
    <source>
        <strain evidence="10 11">IT-1</strain>
    </source>
</reference>
<dbReference type="Proteomes" id="UP000194003">
    <property type="component" value="Unassembled WGS sequence"/>
</dbReference>
<dbReference type="GO" id="GO:0052693">
    <property type="term" value="F:epoxyqueuosine reductase activity"/>
    <property type="evidence" value="ECO:0007669"/>
    <property type="project" value="TreeGrafter"/>
</dbReference>
<dbReference type="PANTHER" id="PTHR30002:SF4">
    <property type="entry name" value="EPOXYQUEUOSINE REDUCTASE"/>
    <property type="match status" value="1"/>
</dbReference>
<evidence type="ECO:0000256" key="8">
    <source>
        <dbReference type="ARBA" id="ARBA00023014"/>
    </source>
</evidence>
<dbReference type="InterPro" id="IPR016024">
    <property type="entry name" value="ARM-type_fold"/>
</dbReference>
<evidence type="ECO:0000313" key="10">
    <source>
        <dbReference type="EMBL" id="OSM04246.1"/>
    </source>
</evidence>
<keyword evidence="7" id="KW-0408">Iron</keyword>
<keyword evidence="5" id="KW-0671">Queuosine biosynthesis</keyword>
<comment type="caution">
    <text evidence="10">The sequence shown here is derived from an EMBL/GenBank/DDBJ whole genome shotgun (WGS) entry which is preliminary data.</text>
</comment>
<feature type="domain" description="4Fe-4S ferredoxin-type" evidence="9">
    <location>
        <begin position="133"/>
        <end position="162"/>
    </location>
</feature>
<evidence type="ECO:0000256" key="6">
    <source>
        <dbReference type="ARBA" id="ARBA00023002"/>
    </source>
</evidence>
<keyword evidence="4" id="KW-0479">Metal-binding</keyword>
<keyword evidence="1" id="KW-0004">4Fe-4S</keyword>